<evidence type="ECO:0008006" key="3">
    <source>
        <dbReference type="Google" id="ProtNLM"/>
    </source>
</evidence>
<gene>
    <name evidence="1" type="ORF">CFP56_030108</name>
</gene>
<reference evidence="1 2" key="1">
    <citation type="journal article" date="2018" name="Sci. Data">
        <title>The draft genome sequence of cork oak.</title>
        <authorList>
            <person name="Ramos A.M."/>
            <person name="Usie A."/>
            <person name="Barbosa P."/>
            <person name="Barros P.M."/>
            <person name="Capote T."/>
            <person name="Chaves I."/>
            <person name="Simoes F."/>
            <person name="Abreu I."/>
            <person name="Carrasquinho I."/>
            <person name="Faro C."/>
            <person name="Guimaraes J.B."/>
            <person name="Mendonca D."/>
            <person name="Nobrega F."/>
            <person name="Rodrigues L."/>
            <person name="Saibo N.J.M."/>
            <person name="Varela M.C."/>
            <person name="Egas C."/>
            <person name="Matos J."/>
            <person name="Miguel C.M."/>
            <person name="Oliveira M.M."/>
            <person name="Ricardo C.P."/>
            <person name="Goncalves S."/>
        </authorList>
    </citation>
    <scope>NUCLEOTIDE SEQUENCE [LARGE SCALE GENOMIC DNA]</scope>
    <source>
        <strain evidence="2">cv. HL8</strain>
    </source>
</reference>
<sequence>MFLDILGIEKKKVHQTQRKILPTKWWLIAKTATL</sequence>
<dbReference type="EMBL" id="PKMF04000501">
    <property type="protein sequence ID" value="KAK7828536.1"/>
    <property type="molecule type" value="Genomic_DNA"/>
</dbReference>
<proteinExistence type="predicted"/>
<accession>A0AAW0JQV5</accession>
<dbReference type="Proteomes" id="UP000237347">
    <property type="component" value="Unassembled WGS sequence"/>
</dbReference>
<dbReference type="AlphaFoldDB" id="A0AAW0JQV5"/>
<evidence type="ECO:0000313" key="1">
    <source>
        <dbReference type="EMBL" id="KAK7828536.1"/>
    </source>
</evidence>
<keyword evidence="2" id="KW-1185">Reference proteome</keyword>
<protein>
    <recommendedName>
        <fullName evidence="3">Ribosomal protein S15</fullName>
    </recommendedName>
</protein>
<comment type="caution">
    <text evidence="1">The sequence shown here is derived from an EMBL/GenBank/DDBJ whole genome shotgun (WGS) entry which is preliminary data.</text>
</comment>
<name>A0AAW0JQV5_QUESU</name>
<organism evidence="1 2">
    <name type="scientific">Quercus suber</name>
    <name type="common">Cork oak</name>
    <dbReference type="NCBI Taxonomy" id="58331"/>
    <lineage>
        <taxon>Eukaryota</taxon>
        <taxon>Viridiplantae</taxon>
        <taxon>Streptophyta</taxon>
        <taxon>Embryophyta</taxon>
        <taxon>Tracheophyta</taxon>
        <taxon>Spermatophyta</taxon>
        <taxon>Magnoliopsida</taxon>
        <taxon>eudicotyledons</taxon>
        <taxon>Gunneridae</taxon>
        <taxon>Pentapetalae</taxon>
        <taxon>rosids</taxon>
        <taxon>fabids</taxon>
        <taxon>Fagales</taxon>
        <taxon>Fagaceae</taxon>
        <taxon>Quercus</taxon>
    </lineage>
</organism>
<evidence type="ECO:0000313" key="2">
    <source>
        <dbReference type="Proteomes" id="UP000237347"/>
    </source>
</evidence>